<dbReference type="AlphaFoldDB" id="A0AAV6HGB9"/>
<keyword evidence="2" id="KW-0732">Signal</keyword>
<dbReference type="SUPFAM" id="SSF54001">
    <property type="entry name" value="Cysteine proteinases"/>
    <property type="match status" value="1"/>
</dbReference>
<protein>
    <recommendedName>
        <fullName evidence="3">Cathepsin propeptide inhibitor domain-containing protein</fullName>
    </recommendedName>
</protein>
<dbReference type="PROSITE" id="PS51257">
    <property type="entry name" value="PROKAR_LIPOPROTEIN"/>
    <property type="match status" value="1"/>
</dbReference>
<keyword evidence="5" id="KW-1185">Reference proteome</keyword>
<evidence type="ECO:0000259" key="3">
    <source>
        <dbReference type="SMART" id="SM00848"/>
    </source>
</evidence>
<gene>
    <name evidence="4" type="ORF">AALO_G00001630</name>
</gene>
<evidence type="ECO:0000313" key="5">
    <source>
        <dbReference type="Proteomes" id="UP000823561"/>
    </source>
</evidence>
<dbReference type="Pfam" id="PF00112">
    <property type="entry name" value="Peptidase_C1"/>
    <property type="match status" value="1"/>
</dbReference>
<dbReference type="InterPro" id="IPR013128">
    <property type="entry name" value="Peptidase_C1A"/>
</dbReference>
<dbReference type="Pfam" id="PF08246">
    <property type="entry name" value="Inhibitor_I29"/>
    <property type="match status" value="1"/>
</dbReference>
<feature type="chain" id="PRO_5043540522" description="Cathepsin propeptide inhibitor domain-containing protein" evidence="2">
    <location>
        <begin position="17"/>
        <end position="153"/>
    </location>
</feature>
<dbReference type="SMART" id="SM00848">
    <property type="entry name" value="Inhibitor_I29"/>
    <property type="match status" value="1"/>
</dbReference>
<evidence type="ECO:0000313" key="4">
    <source>
        <dbReference type="EMBL" id="KAG5285287.1"/>
    </source>
</evidence>
<dbReference type="InterPro" id="IPR038765">
    <property type="entry name" value="Papain-like_cys_pep_sf"/>
</dbReference>
<evidence type="ECO:0000256" key="1">
    <source>
        <dbReference type="ARBA" id="ARBA00008455"/>
    </source>
</evidence>
<dbReference type="InterPro" id="IPR013201">
    <property type="entry name" value="Prot_inhib_I29"/>
</dbReference>
<comment type="caution">
    <text evidence="4">The sequence shown here is derived from an EMBL/GenBank/DDBJ whole genome shotgun (WGS) entry which is preliminary data.</text>
</comment>
<comment type="similarity">
    <text evidence="1">Belongs to the peptidase C1 family.</text>
</comment>
<organism evidence="4 5">
    <name type="scientific">Alosa alosa</name>
    <name type="common">allis shad</name>
    <dbReference type="NCBI Taxonomy" id="278164"/>
    <lineage>
        <taxon>Eukaryota</taxon>
        <taxon>Metazoa</taxon>
        <taxon>Chordata</taxon>
        <taxon>Craniata</taxon>
        <taxon>Vertebrata</taxon>
        <taxon>Euteleostomi</taxon>
        <taxon>Actinopterygii</taxon>
        <taxon>Neopterygii</taxon>
        <taxon>Teleostei</taxon>
        <taxon>Clupei</taxon>
        <taxon>Clupeiformes</taxon>
        <taxon>Clupeoidei</taxon>
        <taxon>Clupeidae</taxon>
        <taxon>Alosa</taxon>
    </lineage>
</organism>
<dbReference type="GO" id="GO:0006508">
    <property type="term" value="P:proteolysis"/>
    <property type="evidence" value="ECO:0007669"/>
    <property type="project" value="InterPro"/>
</dbReference>
<feature type="signal peptide" evidence="2">
    <location>
        <begin position="1"/>
        <end position="16"/>
    </location>
</feature>
<sequence length="153" mass="17198">MKLLLIAAASLAVVSCASLSLEDLEFHAWKLKFGKSYRTPEEEARRKDIWLSTRRRVLTHNILADQGIKTYRMGMNHFSDMDNAEYRQKALMNLARSNTTKTANSAQRPGTVPFGLKKGPKWSTSVDWREEGCVTPVKDQQSCASSWAFSAVG</sequence>
<dbReference type="PANTHER" id="PTHR12411">
    <property type="entry name" value="CYSTEINE PROTEASE FAMILY C1-RELATED"/>
    <property type="match status" value="1"/>
</dbReference>
<reference evidence="4 5" key="1">
    <citation type="submission" date="2020-10" db="EMBL/GenBank/DDBJ databases">
        <title>Chromosome-scale genome assembly of the Allis shad, Alosa alosa.</title>
        <authorList>
            <person name="Margot Z."/>
            <person name="Christophe K."/>
            <person name="Cabau C."/>
            <person name="Louis A."/>
            <person name="Berthelot C."/>
            <person name="Parey E."/>
            <person name="Roest Crollius H."/>
            <person name="Montfort J."/>
            <person name="Robinson-Rechavi M."/>
            <person name="Bucao C."/>
            <person name="Bouchez O."/>
            <person name="Gislard M."/>
            <person name="Lluch J."/>
            <person name="Milhes M."/>
            <person name="Lampietro C."/>
            <person name="Lopez Roques C."/>
            <person name="Donnadieu C."/>
            <person name="Braasch I."/>
            <person name="Desvignes T."/>
            <person name="Postlethwait J."/>
            <person name="Bobe J."/>
            <person name="Guiguen Y."/>
        </authorList>
    </citation>
    <scope>NUCLEOTIDE SEQUENCE [LARGE SCALE GENOMIC DNA]</scope>
    <source>
        <strain evidence="4">M-15738</strain>
        <tissue evidence="4">Blood</tissue>
    </source>
</reference>
<dbReference type="EMBL" id="JADWDJ010000001">
    <property type="protein sequence ID" value="KAG5285287.1"/>
    <property type="molecule type" value="Genomic_DNA"/>
</dbReference>
<evidence type="ECO:0000256" key="2">
    <source>
        <dbReference type="SAM" id="SignalP"/>
    </source>
</evidence>
<dbReference type="InterPro" id="IPR000668">
    <property type="entry name" value="Peptidase_C1A_C"/>
</dbReference>
<dbReference type="Proteomes" id="UP000823561">
    <property type="component" value="Chromosome 1"/>
</dbReference>
<feature type="domain" description="Cathepsin propeptide inhibitor" evidence="3">
    <location>
        <begin position="26"/>
        <end position="86"/>
    </location>
</feature>
<dbReference type="Gene3D" id="3.90.70.10">
    <property type="entry name" value="Cysteine proteinases"/>
    <property type="match status" value="1"/>
</dbReference>
<dbReference type="Gene3D" id="1.10.287.2250">
    <property type="match status" value="1"/>
</dbReference>
<dbReference type="GO" id="GO:0008234">
    <property type="term" value="F:cysteine-type peptidase activity"/>
    <property type="evidence" value="ECO:0007669"/>
    <property type="project" value="InterPro"/>
</dbReference>
<accession>A0AAV6HGB9</accession>
<name>A0AAV6HGB9_9TELE</name>
<proteinExistence type="inferred from homology"/>